<gene>
    <name evidence="1" type="ORF">LMG7053_05249</name>
</gene>
<keyword evidence="2" id="KW-1185">Reference proteome</keyword>
<dbReference type="Proteomes" id="UP000494161">
    <property type="component" value="Unassembled WGS sequence"/>
</dbReference>
<dbReference type="NCBIfam" id="NF033394">
    <property type="entry name" value="capsid_maj_Podo"/>
    <property type="match status" value="1"/>
</dbReference>
<dbReference type="RefSeq" id="WP_175224610.1">
    <property type="nucleotide sequence ID" value="NZ_CADILJ010000080.1"/>
</dbReference>
<organism evidence="1 2">
    <name type="scientific">Achromobacter ruhlandii</name>
    <dbReference type="NCBI Taxonomy" id="72557"/>
    <lineage>
        <taxon>Bacteria</taxon>
        <taxon>Pseudomonadati</taxon>
        <taxon>Pseudomonadota</taxon>
        <taxon>Betaproteobacteria</taxon>
        <taxon>Burkholderiales</taxon>
        <taxon>Alcaligenaceae</taxon>
        <taxon>Achromobacter</taxon>
    </lineage>
</organism>
<sequence length="330" mass="35416">MPTFANLTDIITTTIQSRSGVLADNVTLNNALLMKLRQRGNAKPFSGGNVILQELMYNDPNTINAGSYSGYDVIDITPNSPISAAQYDIKQYAGAVTISGLEQLQNAGKEQIIDLLEGRMQVTEAQLVNNISAGVYSDGTGNGGKNITGLQAAISTTPTSGTYGGINRATWAFWRNQAFSASTNGGAPVTSANIQSYMNRLAVQLVRGTDRPDMIVADNNYYRAFLESLQAIQRVTSEDSAAAGFTSIKYLGAGLNCDVFLDGGIGGSIPTNTMYFLNTKYIFFRPHRDRNFVPMGGERQSVNQDAIVKLIGWAGNLTTSGAQFQGVLFA</sequence>
<evidence type="ECO:0008006" key="3">
    <source>
        <dbReference type="Google" id="ProtNLM"/>
    </source>
</evidence>
<comment type="caution">
    <text evidence="1">The sequence shown here is derived from an EMBL/GenBank/DDBJ whole genome shotgun (WGS) entry which is preliminary data.</text>
</comment>
<evidence type="ECO:0000313" key="1">
    <source>
        <dbReference type="EMBL" id="CAB3957305.1"/>
    </source>
</evidence>
<evidence type="ECO:0000313" key="2">
    <source>
        <dbReference type="Proteomes" id="UP000494161"/>
    </source>
</evidence>
<proteinExistence type="predicted"/>
<protein>
    <recommendedName>
        <fullName evidence="3">Phage major capsid protein</fullName>
    </recommendedName>
</protein>
<dbReference type="InterPro" id="IPR049718">
    <property type="entry name" value="AKO59007-like"/>
</dbReference>
<name>A0ABM8M2S7_9BURK</name>
<dbReference type="EMBL" id="CADILJ010000080">
    <property type="protein sequence ID" value="CAB3957305.1"/>
    <property type="molecule type" value="Genomic_DNA"/>
</dbReference>
<accession>A0ABM8M2S7</accession>
<reference evidence="1 2" key="1">
    <citation type="submission" date="2020-04" db="EMBL/GenBank/DDBJ databases">
        <authorList>
            <person name="De Canck E."/>
        </authorList>
    </citation>
    <scope>NUCLEOTIDE SEQUENCE [LARGE SCALE GENOMIC DNA]</scope>
    <source>
        <strain evidence="1 2">LMG 7053</strain>
    </source>
</reference>